<dbReference type="EMBL" id="JAVRES010000310">
    <property type="protein sequence ID" value="MDT0440862.1"/>
    <property type="molecule type" value="Genomic_DNA"/>
</dbReference>
<dbReference type="InterPro" id="IPR036097">
    <property type="entry name" value="HisK_dim/P_sf"/>
</dbReference>
<gene>
    <name evidence="6" type="ORF">RM877_40165</name>
</gene>
<dbReference type="AlphaFoldDB" id="A0ABD5F2Z2"/>
<dbReference type="Pfam" id="PF02895">
    <property type="entry name" value="H-kinase_dim"/>
    <property type="match status" value="1"/>
</dbReference>
<dbReference type="Proteomes" id="UP001183535">
    <property type="component" value="Unassembled WGS sequence"/>
</dbReference>
<accession>A0ABD5F2Z2</accession>
<feature type="non-terminal residue" evidence="6">
    <location>
        <position position="1"/>
    </location>
</feature>
<proteinExistence type="predicted"/>
<evidence type="ECO:0000256" key="4">
    <source>
        <dbReference type="SAM" id="MobiDB-lite"/>
    </source>
</evidence>
<sequence length="144" mass="14928">QHSEISFEECQQATQGNGQKSKVAATLEELEATVEELAAMVENPAVPAVDVAKVAVSAPAPTMAPAAVSSSASASSAAAKKAAAAKPKGDSSSIRVAVEKVDQLINLVGELVIIQSMLTQHSQQVDQNEYADLLSSIVQLERNS</sequence>
<comment type="caution">
    <text evidence="6">The sequence shown here is derived from an EMBL/GenBank/DDBJ whole genome shotgun (WGS) entry which is preliminary data.</text>
</comment>
<evidence type="ECO:0000256" key="1">
    <source>
        <dbReference type="ARBA" id="ARBA00000085"/>
    </source>
</evidence>
<feature type="region of interest" description="Disordered" evidence="4">
    <location>
        <begin position="1"/>
        <end position="22"/>
    </location>
</feature>
<feature type="compositionally biased region" description="Polar residues" evidence="4">
    <location>
        <begin position="9"/>
        <end position="20"/>
    </location>
</feature>
<dbReference type="GO" id="GO:0005886">
    <property type="term" value="C:plasma membrane"/>
    <property type="evidence" value="ECO:0007669"/>
    <property type="project" value="UniProtKB-SubCell"/>
</dbReference>
<dbReference type="InterPro" id="IPR037006">
    <property type="entry name" value="CheA-like_homodim_sf"/>
</dbReference>
<evidence type="ECO:0000259" key="5">
    <source>
        <dbReference type="SMART" id="SM01231"/>
    </source>
</evidence>
<dbReference type="SMART" id="SM01231">
    <property type="entry name" value="H-kinase_dim"/>
    <property type="match status" value="1"/>
</dbReference>
<dbReference type="GO" id="GO:0004673">
    <property type="term" value="F:protein histidine kinase activity"/>
    <property type="evidence" value="ECO:0007669"/>
    <property type="project" value="UniProtKB-EC"/>
</dbReference>
<protein>
    <recommendedName>
        <fullName evidence="3">histidine kinase</fullName>
        <ecNumber evidence="3">2.7.13.3</ecNumber>
    </recommendedName>
</protein>
<reference evidence="7" key="1">
    <citation type="submission" date="2023-07" db="EMBL/GenBank/DDBJ databases">
        <title>30 novel species of actinomycetes from the DSMZ collection.</title>
        <authorList>
            <person name="Nouioui I."/>
        </authorList>
    </citation>
    <scope>NUCLEOTIDE SEQUENCE [LARGE SCALE GENOMIC DNA]</scope>
    <source>
        <strain evidence="7">DSM 41981</strain>
    </source>
</reference>
<name>A0ABD5F2Z2_9ACTN</name>
<keyword evidence="7" id="KW-1185">Reference proteome</keyword>
<comment type="subcellular location">
    <subcellularLocation>
        <location evidence="2">Cell membrane</location>
    </subcellularLocation>
</comment>
<feature type="domain" description="Histidine kinase CheA-like homodimeric" evidence="5">
    <location>
        <begin position="91"/>
        <end position="140"/>
    </location>
</feature>
<evidence type="ECO:0000256" key="2">
    <source>
        <dbReference type="ARBA" id="ARBA00004236"/>
    </source>
</evidence>
<comment type="catalytic activity">
    <reaction evidence="1">
        <text>ATP + protein L-histidine = ADP + protein N-phospho-L-histidine.</text>
        <dbReference type="EC" id="2.7.13.3"/>
    </reaction>
</comment>
<dbReference type="Gene3D" id="1.10.287.560">
    <property type="entry name" value="Histidine kinase CheA-like, homodimeric domain"/>
    <property type="match status" value="1"/>
</dbReference>
<dbReference type="SUPFAM" id="SSF47384">
    <property type="entry name" value="Homodimeric domain of signal transducing histidine kinase"/>
    <property type="match status" value="1"/>
</dbReference>
<evidence type="ECO:0000313" key="7">
    <source>
        <dbReference type="Proteomes" id="UP001183535"/>
    </source>
</evidence>
<feature type="non-terminal residue" evidence="6">
    <location>
        <position position="144"/>
    </location>
</feature>
<dbReference type="EC" id="2.7.13.3" evidence="3"/>
<dbReference type="InterPro" id="IPR004105">
    <property type="entry name" value="CheA-like_dim"/>
</dbReference>
<organism evidence="6 7">
    <name type="scientific">Streptomyces doudnae</name>
    <dbReference type="NCBI Taxonomy" id="3075536"/>
    <lineage>
        <taxon>Bacteria</taxon>
        <taxon>Bacillati</taxon>
        <taxon>Actinomycetota</taxon>
        <taxon>Actinomycetes</taxon>
        <taxon>Kitasatosporales</taxon>
        <taxon>Streptomycetaceae</taxon>
        <taxon>Streptomyces</taxon>
    </lineage>
</organism>
<evidence type="ECO:0000313" key="6">
    <source>
        <dbReference type="EMBL" id="MDT0440862.1"/>
    </source>
</evidence>
<evidence type="ECO:0000256" key="3">
    <source>
        <dbReference type="ARBA" id="ARBA00012438"/>
    </source>
</evidence>